<dbReference type="AlphaFoldDB" id="A0A927MP00"/>
<proteinExistence type="predicted"/>
<protein>
    <submittedName>
        <fullName evidence="2">Uncharacterized protein</fullName>
    </submittedName>
</protein>
<organism evidence="2 3">
    <name type="scientific">Actinopolymorpha pittospori</name>
    <dbReference type="NCBI Taxonomy" id="648752"/>
    <lineage>
        <taxon>Bacteria</taxon>
        <taxon>Bacillati</taxon>
        <taxon>Actinomycetota</taxon>
        <taxon>Actinomycetes</taxon>
        <taxon>Propionibacteriales</taxon>
        <taxon>Actinopolymorphaceae</taxon>
        <taxon>Actinopolymorpha</taxon>
    </lineage>
</organism>
<feature type="region of interest" description="Disordered" evidence="1">
    <location>
        <begin position="1"/>
        <end position="30"/>
    </location>
</feature>
<evidence type="ECO:0000256" key="1">
    <source>
        <dbReference type="SAM" id="MobiDB-lite"/>
    </source>
</evidence>
<feature type="compositionally biased region" description="Basic and acidic residues" evidence="1">
    <location>
        <begin position="19"/>
        <end position="30"/>
    </location>
</feature>
<reference evidence="2" key="1">
    <citation type="submission" date="2020-10" db="EMBL/GenBank/DDBJ databases">
        <title>Sequencing the genomes of 1000 actinobacteria strains.</title>
        <authorList>
            <person name="Klenk H.-P."/>
        </authorList>
    </citation>
    <scope>NUCLEOTIDE SEQUENCE</scope>
    <source>
        <strain evidence="2">DSM 45354</strain>
    </source>
</reference>
<dbReference type="EMBL" id="JADBEM010000001">
    <property type="protein sequence ID" value="MBE1603404.1"/>
    <property type="molecule type" value="Genomic_DNA"/>
</dbReference>
<name>A0A927MP00_9ACTN</name>
<accession>A0A927MP00</accession>
<evidence type="ECO:0000313" key="2">
    <source>
        <dbReference type="EMBL" id="MBE1603404.1"/>
    </source>
</evidence>
<sequence>MDELPRRIRRPAPGVAGNAHDDGHGEQDRCLSDTALGRFRRRLHRDTRGWEQPTSPRSPWFRVISGIFDLRFHLVDKPAMRGTGSLSEGWVDHGLDGLRSAASELLA</sequence>
<dbReference type="Proteomes" id="UP000638648">
    <property type="component" value="Unassembled WGS sequence"/>
</dbReference>
<comment type="caution">
    <text evidence="2">The sequence shown here is derived from an EMBL/GenBank/DDBJ whole genome shotgun (WGS) entry which is preliminary data.</text>
</comment>
<gene>
    <name evidence="2" type="ORF">HEB94_000252</name>
</gene>
<keyword evidence="3" id="KW-1185">Reference proteome</keyword>
<evidence type="ECO:0000313" key="3">
    <source>
        <dbReference type="Proteomes" id="UP000638648"/>
    </source>
</evidence>